<dbReference type="AlphaFoldDB" id="A0AAJ0DCJ7"/>
<evidence type="ECO:0000256" key="1">
    <source>
        <dbReference type="SAM" id="MobiDB-lite"/>
    </source>
</evidence>
<evidence type="ECO:0000313" key="3">
    <source>
        <dbReference type="Proteomes" id="UP001271007"/>
    </source>
</evidence>
<name>A0AAJ0DCJ7_9PEZI</name>
<keyword evidence="3" id="KW-1185">Reference proteome</keyword>
<feature type="region of interest" description="Disordered" evidence="1">
    <location>
        <begin position="55"/>
        <end position="77"/>
    </location>
</feature>
<gene>
    <name evidence="2" type="ORF">LTR09_007628</name>
</gene>
<reference evidence="2" key="1">
    <citation type="submission" date="2023-04" db="EMBL/GenBank/DDBJ databases">
        <title>Black Yeasts Isolated from many extreme environments.</title>
        <authorList>
            <person name="Coleine C."/>
            <person name="Stajich J.E."/>
            <person name="Selbmann L."/>
        </authorList>
    </citation>
    <scope>NUCLEOTIDE SEQUENCE</scope>
    <source>
        <strain evidence="2">CCFEE 5312</strain>
    </source>
</reference>
<accession>A0AAJ0DCJ7</accession>
<comment type="caution">
    <text evidence="2">The sequence shown here is derived from an EMBL/GenBank/DDBJ whole genome shotgun (WGS) entry which is preliminary data.</text>
</comment>
<dbReference type="EMBL" id="JAWDJX010000027">
    <property type="protein sequence ID" value="KAK3051232.1"/>
    <property type="molecule type" value="Genomic_DNA"/>
</dbReference>
<proteinExistence type="predicted"/>
<organism evidence="2 3">
    <name type="scientific">Extremus antarcticus</name>
    <dbReference type="NCBI Taxonomy" id="702011"/>
    <lineage>
        <taxon>Eukaryota</taxon>
        <taxon>Fungi</taxon>
        <taxon>Dikarya</taxon>
        <taxon>Ascomycota</taxon>
        <taxon>Pezizomycotina</taxon>
        <taxon>Dothideomycetes</taxon>
        <taxon>Dothideomycetidae</taxon>
        <taxon>Mycosphaerellales</taxon>
        <taxon>Extremaceae</taxon>
        <taxon>Extremus</taxon>
    </lineage>
</organism>
<protein>
    <submittedName>
        <fullName evidence="2">Uncharacterized protein</fullName>
    </submittedName>
</protein>
<sequence length="253" mass="28679">MFCRTLGTEGLEELRRAIDRGEEHEGLLKQSFELYSRFRPQHHEPEAGRIMWNVPGDIPGSRTHPSTNPTPRIPGPDEAVTQTVSVDASDLFSQLQTLAFLGKRKYGILSSIQEVSQGYIRVWREWLAKACETKHWSDGEPIAVYHETPAIPSGSGKNRADSVTARLNPRDDPNVLWLNTSDQNVGIRFRVKERKWRQNTPLPVLYMIENELPVSYHVEFGVRTSHLVLVLEEAERQLLADTGKAVIFASVRA</sequence>
<evidence type="ECO:0000313" key="2">
    <source>
        <dbReference type="EMBL" id="KAK3051232.1"/>
    </source>
</evidence>
<dbReference type="Proteomes" id="UP001271007">
    <property type="component" value="Unassembled WGS sequence"/>
</dbReference>